<proteinExistence type="predicted"/>
<organism evidence="2 3">
    <name type="scientific">Pleurodeles waltl</name>
    <name type="common">Iberian ribbed newt</name>
    <dbReference type="NCBI Taxonomy" id="8319"/>
    <lineage>
        <taxon>Eukaryota</taxon>
        <taxon>Metazoa</taxon>
        <taxon>Chordata</taxon>
        <taxon>Craniata</taxon>
        <taxon>Vertebrata</taxon>
        <taxon>Euteleostomi</taxon>
        <taxon>Amphibia</taxon>
        <taxon>Batrachia</taxon>
        <taxon>Caudata</taxon>
        <taxon>Salamandroidea</taxon>
        <taxon>Salamandridae</taxon>
        <taxon>Pleurodelinae</taxon>
        <taxon>Pleurodeles</taxon>
    </lineage>
</organism>
<feature type="region of interest" description="Disordered" evidence="1">
    <location>
        <begin position="94"/>
        <end position="123"/>
    </location>
</feature>
<dbReference type="AlphaFoldDB" id="A0AAV7T5X9"/>
<gene>
    <name evidence="2" type="ORF">NDU88_003639</name>
</gene>
<evidence type="ECO:0000313" key="2">
    <source>
        <dbReference type="EMBL" id="KAJ1171781.1"/>
    </source>
</evidence>
<name>A0AAV7T5X9_PLEWA</name>
<comment type="caution">
    <text evidence="2">The sequence shown here is derived from an EMBL/GenBank/DDBJ whole genome shotgun (WGS) entry which is preliminary data.</text>
</comment>
<accession>A0AAV7T5X9</accession>
<feature type="compositionally biased region" description="Basic and acidic residues" evidence="1">
    <location>
        <begin position="94"/>
        <end position="117"/>
    </location>
</feature>
<dbReference type="Proteomes" id="UP001066276">
    <property type="component" value="Chromosome 4_1"/>
</dbReference>
<evidence type="ECO:0000313" key="3">
    <source>
        <dbReference type="Proteomes" id="UP001066276"/>
    </source>
</evidence>
<reference evidence="2" key="1">
    <citation type="journal article" date="2022" name="bioRxiv">
        <title>Sequencing and chromosome-scale assembly of the giantPleurodeles waltlgenome.</title>
        <authorList>
            <person name="Brown T."/>
            <person name="Elewa A."/>
            <person name="Iarovenko S."/>
            <person name="Subramanian E."/>
            <person name="Araus A.J."/>
            <person name="Petzold A."/>
            <person name="Susuki M."/>
            <person name="Suzuki K.-i.T."/>
            <person name="Hayashi T."/>
            <person name="Toyoda A."/>
            <person name="Oliveira C."/>
            <person name="Osipova E."/>
            <person name="Leigh N.D."/>
            <person name="Simon A."/>
            <person name="Yun M.H."/>
        </authorList>
    </citation>
    <scope>NUCLEOTIDE SEQUENCE</scope>
    <source>
        <strain evidence="2">20211129_DDA</strain>
        <tissue evidence="2">Liver</tissue>
    </source>
</reference>
<evidence type="ECO:0000256" key="1">
    <source>
        <dbReference type="SAM" id="MobiDB-lite"/>
    </source>
</evidence>
<keyword evidence="3" id="KW-1185">Reference proteome</keyword>
<dbReference type="EMBL" id="JANPWB010000007">
    <property type="protein sequence ID" value="KAJ1171781.1"/>
    <property type="molecule type" value="Genomic_DNA"/>
</dbReference>
<protein>
    <submittedName>
        <fullName evidence="2">Uncharacterized protein</fullName>
    </submittedName>
</protein>
<sequence length="123" mass="14257">MSKTDTKQEKLTFEGKKLIRNTEGEKSYGATMNPQTAEELELDLKEILLVIKTSLRTIDNKLDLLTARLYEVKQRVNTRESRLDVLENRISEIDDQQYKSKEHNFKHGQDATHHQGQEQRSGG</sequence>